<evidence type="ECO:0000313" key="1">
    <source>
        <dbReference type="EMBL" id="KDQ10596.1"/>
    </source>
</evidence>
<dbReference type="Proteomes" id="UP000027195">
    <property type="component" value="Unassembled WGS sequence"/>
</dbReference>
<dbReference type="AlphaFoldDB" id="A0A067MG89"/>
<sequence>MERAGWVHGGGGVGARRVRRCGRRCSSFSCRASCQRRGAAAAIFLSCVHKQHQTQHVCNSTPTSFGVMNIVNARRRIAGEGNCSLALRPTNVHSDRFRCASLWVSWAAAFLRPMGVFQGAPISPQTFFSEEPELVYSHGDGVCMWTTRGAQEHTHYQRDHLPPVEWMKQLAERLRRGACDSSFLASATSTYRTCVPLQQHLIPIGGGKRYPFVL</sequence>
<name>A0A067MG89_BOTB1</name>
<reference evidence="2" key="1">
    <citation type="journal article" date="2014" name="Proc. Natl. Acad. Sci. U.S.A.">
        <title>Extensive sampling of basidiomycete genomes demonstrates inadequacy of the white-rot/brown-rot paradigm for wood decay fungi.</title>
        <authorList>
            <person name="Riley R."/>
            <person name="Salamov A.A."/>
            <person name="Brown D.W."/>
            <person name="Nagy L.G."/>
            <person name="Floudas D."/>
            <person name="Held B.W."/>
            <person name="Levasseur A."/>
            <person name="Lombard V."/>
            <person name="Morin E."/>
            <person name="Otillar R."/>
            <person name="Lindquist E.A."/>
            <person name="Sun H."/>
            <person name="LaButti K.M."/>
            <person name="Schmutz J."/>
            <person name="Jabbour D."/>
            <person name="Luo H."/>
            <person name="Baker S.E."/>
            <person name="Pisabarro A.G."/>
            <person name="Walton J.D."/>
            <person name="Blanchette R.A."/>
            <person name="Henrissat B."/>
            <person name="Martin F."/>
            <person name="Cullen D."/>
            <person name="Hibbett D.S."/>
            <person name="Grigoriev I.V."/>
        </authorList>
    </citation>
    <scope>NUCLEOTIDE SEQUENCE [LARGE SCALE GENOMIC DNA]</scope>
    <source>
        <strain evidence="2">FD-172 SS1</strain>
    </source>
</reference>
<gene>
    <name evidence="1" type="ORF">BOTBODRAFT_490783</name>
</gene>
<proteinExistence type="predicted"/>
<evidence type="ECO:0000313" key="2">
    <source>
        <dbReference type="Proteomes" id="UP000027195"/>
    </source>
</evidence>
<keyword evidence="2" id="KW-1185">Reference proteome</keyword>
<dbReference type="EMBL" id="KL198066">
    <property type="protein sequence ID" value="KDQ10596.1"/>
    <property type="molecule type" value="Genomic_DNA"/>
</dbReference>
<protein>
    <submittedName>
        <fullName evidence="1">Uncharacterized protein</fullName>
    </submittedName>
</protein>
<accession>A0A067MG89</accession>
<dbReference type="InParanoid" id="A0A067MG89"/>
<organism evidence="1 2">
    <name type="scientific">Botryobasidium botryosum (strain FD-172 SS1)</name>
    <dbReference type="NCBI Taxonomy" id="930990"/>
    <lineage>
        <taxon>Eukaryota</taxon>
        <taxon>Fungi</taxon>
        <taxon>Dikarya</taxon>
        <taxon>Basidiomycota</taxon>
        <taxon>Agaricomycotina</taxon>
        <taxon>Agaricomycetes</taxon>
        <taxon>Cantharellales</taxon>
        <taxon>Botryobasidiaceae</taxon>
        <taxon>Botryobasidium</taxon>
    </lineage>
</organism>
<dbReference type="HOGENOM" id="CLU_1288719_0_0_1"/>